<protein>
    <submittedName>
        <fullName evidence="1">Uncharacterized protein</fullName>
    </submittedName>
</protein>
<dbReference type="AlphaFoldDB" id="A0A444VJ05"/>
<gene>
    <name evidence="1" type="ORF">DN53_16695</name>
</gene>
<proteinExistence type="predicted"/>
<reference evidence="1 2" key="1">
    <citation type="submission" date="2014-04" db="EMBL/GenBank/DDBJ databases">
        <title>Whole genome of Muricauda olearia.</title>
        <authorList>
            <person name="Zhang X.-H."/>
            <person name="Tang K."/>
        </authorList>
    </citation>
    <scope>NUCLEOTIDE SEQUENCE [LARGE SCALE GENOMIC DNA]</scope>
    <source>
        <strain evidence="1 2">Th120</strain>
    </source>
</reference>
<dbReference type="Proteomes" id="UP000290261">
    <property type="component" value="Unassembled WGS sequence"/>
</dbReference>
<accession>A0A444VJ05</accession>
<keyword evidence="2" id="KW-1185">Reference proteome</keyword>
<sequence length="132" mass="15544">MLKLFAISLSSLIFMQSINLHFNDLVELDQLVEHYQFHSDEYGDNFLVFISKHYGSEKTQHSQQHQEEQQEHEKLPFQHQTQCSQLLVFVEDHKPILESRSEVPVATTDNFHYQMSYSIIWGDGPFQPPKHA</sequence>
<dbReference type="RefSeq" id="WP_129655047.1">
    <property type="nucleotide sequence ID" value="NZ_ML142912.1"/>
</dbReference>
<evidence type="ECO:0000313" key="1">
    <source>
        <dbReference type="EMBL" id="RYC50758.1"/>
    </source>
</evidence>
<comment type="caution">
    <text evidence="1">The sequence shown here is derived from an EMBL/GenBank/DDBJ whole genome shotgun (WGS) entry which is preliminary data.</text>
</comment>
<name>A0A444VJ05_9FLAO</name>
<dbReference type="EMBL" id="JJMP01000008">
    <property type="protein sequence ID" value="RYC50758.1"/>
    <property type="molecule type" value="Genomic_DNA"/>
</dbReference>
<evidence type="ECO:0000313" key="2">
    <source>
        <dbReference type="Proteomes" id="UP000290261"/>
    </source>
</evidence>
<organism evidence="1 2">
    <name type="scientific">Flagellimonas olearia</name>
    <dbReference type="NCBI Taxonomy" id="552546"/>
    <lineage>
        <taxon>Bacteria</taxon>
        <taxon>Pseudomonadati</taxon>
        <taxon>Bacteroidota</taxon>
        <taxon>Flavobacteriia</taxon>
        <taxon>Flavobacteriales</taxon>
        <taxon>Flavobacteriaceae</taxon>
        <taxon>Flagellimonas</taxon>
    </lineage>
</organism>